<evidence type="ECO:0000256" key="4">
    <source>
        <dbReference type="ARBA" id="ARBA00022723"/>
    </source>
</evidence>
<dbReference type="Pfam" id="PF13086">
    <property type="entry name" value="AAA_11"/>
    <property type="match status" value="2"/>
</dbReference>
<evidence type="ECO:0000256" key="11">
    <source>
        <dbReference type="ARBA" id="ARBA00048432"/>
    </source>
</evidence>
<evidence type="ECO:0000256" key="9">
    <source>
        <dbReference type="ARBA" id="ARBA00022833"/>
    </source>
</evidence>
<dbReference type="SMART" id="SM00382">
    <property type="entry name" value="AAA"/>
    <property type="match status" value="1"/>
</dbReference>
<keyword evidence="9 12" id="KW-0862">Zinc</keyword>
<dbReference type="GO" id="GO:0003724">
    <property type="term" value="F:RNA helicase activity"/>
    <property type="evidence" value="ECO:0007669"/>
    <property type="project" value="InterPro"/>
</dbReference>
<dbReference type="AlphaFoldDB" id="A0A1J4K0U0"/>
<dbReference type="GeneID" id="94840208"/>
<evidence type="ECO:0000256" key="12">
    <source>
        <dbReference type="PROSITE-ProRule" id="PRU01341"/>
    </source>
</evidence>
<dbReference type="PANTHER" id="PTHR10887:SF364">
    <property type="entry name" value="REGULATOR OF NONSENSE TRANSCRIPTS 1"/>
    <property type="match status" value="1"/>
</dbReference>
<feature type="region of interest" description="CC/SHH/C" evidence="12">
    <location>
        <begin position="56"/>
        <end position="84"/>
    </location>
</feature>
<evidence type="ECO:0000256" key="2">
    <source>
        <dbReference type="ARBA" id="ARBA00007913"/>
    </source>
</evidence>
<dbReference type="InterPro" id="IPR041677">
    <property type="entry name" value="DNA2/NAM7_AAA_11"/>
</dbReference>
<evidence type="ECO:0000256" key="5">
    <source>
        <dbReference type="ARBA" id="ARBA00022741"/>
    </source>
</evidence>
<keyword evidence="16" id="KW-1185">Reference proteome</keyword>
<dbReference type="CDD" id="cd18039">
    <property type="entry name" value="DEXXQc_UPF1"/>
    <property type="match status" value="1"/>
</dbReference>
<dbReference type="InterPro" id="IPR003593">
    <property type="entry name" value="AAA+_ATPase"/>
</dbReference>
<dbReference type="SMART" id="SM00487">
    <property type="entry name" value="DEXDc"/>
    <property type="match status" value="1"/>
</dbReference>
<dbReference type="InterPro" id="IPR018999">
    <property type="entry name" value="UPF1_CH/ZBD"/>
</dbReference>
<dbReference type="FunFam" id="3.40.50.300:FF:000097">
    <property type="entry name" value="Regulator of nonsense transcripts 1"/>
    <property type="match status" value="1"/>
</dbReference>
<dbReference type="GO" id="GO:0005737">
    <property type="term" value="C:cytoplasm"/>
    <property type="evidence" value="ECO:0007669"/>
    <property type="project" value="UniProtKB-SubCell"/>
</dbReference>
<keyword evidence="3" id="KW-0963">Cytoplasm</keyword>
<dbReference type="GO" id="GO:0003723">
    <property type="term" value="F:RNA binding"/>
    <property type="evidence" value="ECO:0007669"/>
    <property type="project" value="InterPro"/>
</dbReference>
<comment type="catalytic activity">
    <reaction evidence="11">
        <text>ATP + H2O = ADP + phosphate + H(+)</text>
        <dbReference type="Rhea" id="RHEA:13065"/>
        <dbReference type="ChEBI" id="CHEBI:15377"/>
        <dbReference type="ChEBI" id="CHEBI:15378"/>
        <dbReference type="ChEBI" id="CHEBI:30616"/>
        <dbReference type="ChEBI" id="CHEBI:43474"/>
        <dbReference type="ChEBI" id="CHEBI:456216"/>
        <dbReference type="EC" id="3.6.4.12"/>
    </reaction>
    <physiologicalReaction direction="left-to-right" evidence="11">
        <dbReference type="Rhea" id="RHEA:13066"/>
    </physiologicalReaction>
</comment>
<dbReference type="InterPro" id="IPR027417">
    <property type="entry name" value="P-loop_NTPase"/>
</dbReference>
<dbReference type="Gene3D" id="3.40.50.300">
    <property type="entry name" value="P-loop containing nucleotide triphosphate hydrolases"/>
    <property type="match status" value="2"/>
</dbReference>
<dbReference type="PANTHER" id="PTHR10887">
    <property type="entry name" value="DNA2/NAM7 HELICASE FAMILY"/>
    <property type="match status" value="1"/>
</dbReference>
<keyword evidence="10" id="KW-0067">ATP-binding</keyword>
<evidence type="ECO:0000256" key="1">
    <source>
        <dbReference type="ARBA" id="ARBA00004496"/>
    </source>
</evidence>
<dbReference type="GO" id="GO:0003678">
    <property type="term" value="F:DNA helicase activity"/>
    <property type="evidence" value="ECO:0007669"/>
    <property type="project" value="UniProtKB-EC"/>
</dbReference>
<feature type="domain" description="Upf1" evidence="14">
    <location>
        <begin position="34"/>
        <end position="192"/>
    </location>
</feature>
<keyword evidence="7" id="KW-0378">Hydrolase</keyword>
<evidence type="ECO:0000256" key="3">
    <source>
        <dbReference type="ARBA" id="ARBA00022490"/>
    </source>
</evidence>
<feature type="region of interest" description="C3H" evidence="12">
    <location>
        <begin position="42"/>
        <end position="74"/>
    </location>
</feature>
<dbReference type="Pfam" id="PF13087">
    <property type="entry name" value="AAA_12"/>
    <property type="match status" value="1"/>
</dbReference>
<dbReference type="GO" id="GO:0016787">
    <property type="term" value="F:hydrolase activity"/>
    <property type="evidence" value="ECO:0007669"/>
    <property type="project" value="UniProtKB-KW"/>
</dbReference>
<dbReference type="PROSITE" id="PS51997">
    <property type="entry name" value="UPF1_CH_RICH"/>
    <property type="match status" value="1"/>
</dbReference>
<evidence type="ECO:0000256" key="7">
    <source>
        <dbReference type="ARBA" id="ARBA00022801"/>
    </source>
</evidence>
<reference evidence="15" key="1">
    <citation type="submission" date="2016-10" db="EMBL/GenBank/DDBJ databases">
        <authorList>
            <person name="Benchimol M."/>
            <person name="Almeida L.G."/>
            <person name="Vasconcelos A.T."/>
            <person name="Perreira-Neves A."/>
            <person name="Rosa I.A."/>
            <person name="Tasca T."/>
            <person name="Bogo M.R."/>
            <person name="de Souza W."/>
        </authorList>
    </citation>
    <scope>NUCLEOTIDE SEQUENCE [LARGE SCALE GENOMIC DNA]</scope>
    <source>
        <strain evidence="15">K</strain>
    </source>
</reference>
<keyword evidence="5" id="KW-0547">Nucleotide-binding</keyword>
<dbReference type="RefSeq" id="XP_068358127.1">
    <property type="nucleotide sequence ID" value="XM_068505504.1"/>
</dbReference>
<evidence type="ECO:0000256" key="8">
    <source>
        <dbReference type="ARBA" id="ARBA00022806"/>
    </source>
</evidence>
<dbReference type="InterPro" id="IPR014001">
    <property type="entry name" value="Helicase_ATP-bd"/>
</dbReference>
<feature type="compositionally biased region" description="Acidic residues" evidence="13">
    <location>
        <begin position="856"/>
        <end position="865"/>
    </location>
</feature>
<keyword evidence="4 12" id="KW-0479">Metal-binding</keyword>
<keyword evidence="8" id="KW-0347">Helicase</keyword>
<feature type="region of interest" description="Disordered" evidence="13">
    <location>
        <begin position="833"/>
        <end position="865"/>
    </location>
</feature>
<keyword evidence="6 12" id="KW-0863">Zinc-finger</keyword>
<dbReference type="InterPro" id="IPR047187">
    <property type="entry name" value="SF1_C_Upf1"/>
</dbReference>
<sequence>MSTVNPVGWSMQSASQAQEIDREVVQDELVPPSFFSNEAPHCAYCLCNIEDCLVKCPTTGKYFCNGRGKAQHSHIVHHLVKSHNKEIQLLDSNQYSKIPLMCYQCQTRNIFQLCFVQSQIQKTFYIFCRDCLNNPQLAPYQFDMDNIYPIITDKSILSWLVRPPTAQESKQFFSNKISTRDMDLLEEEWEKNPSTTIMDLPQIKAKNKLKETTLKYPSQQQYSNVFMDLVTEECEYERKIKESMHIPNVTVNWEQVGPITWIARFKTPTSEALRNLNVSDELNLKAVNFDQNGKVVFVAFDGSIDLKFFNIPEPPIDPNLSYTVKLVFDDTSYRRQKNSLKEFANNGTSSTSSLIRNIILGKIPNELPRESIKFGNSFQVQGLRQLNQSQLNAIKTAIELPFTLIQGPPGTGKTTTIAALVYKFLELKKGPILVCGPSNISVEHATRYTALTGVNVVRVISRKLDDITTCVDKFTVSKMIFEMDNKDSRTLKDLQAKMRNEPLTPRENELFEKLKTRLEKEIIQKADVVCCTCDTAGSRKFDGLSFPVVIIDESTQAVEPKILIPILHHSKQVVLVGDHCQLGPNVMCRKVEQAGFSRSIVQRLMQLGMKPVRLVTQYRMHPALAEFPSNYFYEGILENGVSAKDRTPSRTKFPFPQPGVPMFFFNSTGAEESSDSGTSFINRQETFLVSQIISKLCKAGVSPKQIGVITPYAGQRCYIGQFLAAAGDLPIDYYRYIEVASVDSFQGGERDYIILSCVRSNERGYIGFLKDRRRMNVSLTRAKMGLMIIGSAQALSSNKMWFDLLRFFQDRSLLVEGEISHLKPSPIILQQPVVKPKEGRRGVPTSNKGKDMIYDPLDDENFDDFEQNDEDYYQTF</sequence>
<comment type="similarity">
    <text evidence="2">Belongs to the DNA2/NAM7 helicase family.</text>
</comment>
<dbReference type="SUPFAM" id="SSF52540">
    <property type="entry name" value="P-loop containing nucleoside triphosphate hydrolases"/>
    <property type="match status" value="1"/>
</dbReference>
<dbReference type="CDD" id="cd18808">
    <property type="entry name" value="SF1_C_Upf1"/>
    <property type="match status" value="1"/>
</dbReference>
<proteinExistence type="inferred from homology"/>
<comment type="subcellular location">
    <subcellularLocation>
        <location evidence="1">Cytoplasm</location>
    </subcellularLocation>
</comment>
<evidence type="ECO:0000313" key="16">
    <source>
        <dbReference type="Proteomes" id="UP000179807"/>
    </source>
</evidence>
<dbReference type="InterPro" id="IPR045055">
    <property type="entry name" value="DNA2/NAM7-like"/>
</dbReference>
<accession>A0A1J4K0U0</accession>
<dbReference type="CDD" id="cd21400">
    <property type="entry name" value="ZBD_UPF1-like"/>
    <property type="match status" value="1"/>
</dbReference>
<comment type="caution">
    <text evidence="12">Lacks conserved residue(s) required for the propagation of feature annotation.</text>
</comment>
<dbReference type="Pfam" id="PF09416">
    <property type="entry name" value="UPF1_Zn_bind"/>
    <property type="match status" value="1"/>
</dbReference>
<evidence type="ECO:0000256" key="10">
    <source>
        <dbReference type="ARBA" id="ARBA00022840"/>
    </source>
</evidence>
<protein>
    <submittedName>
        <fullName evidence="15">Regulator of nonsense transcripts 1</fullName>
    </submittedName>
</protein>
<comment type="caution">
    <text evidence="15">The sequence shown here is derived from an EMBL/GenBank/DDBJ whole genome shotgun (WGS) entry which is preliminary data.</text>
</comment>
<dbReference type="VEuPathDB" id="TrichDB:TRFO_27373"/>
<dbReference type="GO" id="GO:0008270">
    <property type="term" value="F:zinc ion binding"/>
    <property type="evidence" value="ECO:0007669"/>
    <property type="project" value="UniProtKB-UniRule"/>
</dbReference>
<dbReference type="GO" id="GO:0000184">
    <property type="term" value="P:nuclear-transcribed mRNA catabolic process, nonsense-mediated decay"/>
    <property type="evidence" value="ECO:0007669"/>
    <property type="project" value="InterPro"/>
</dbReference>
<evidence type="ECO:0000256" key="13">
    <source>
        <dbReference type="SAM" id="MobiDB-lite"/>
    </source>
</evidence>
<dbReference type="GO" id="GO:0005524">
    <property type="term" value="F:ATP binding"/>
    <property type="evidence" value="ECO:0007669"/>
    <property type="project" value="UniProtKB-KW"/>
</dbReference>
<name>A0A1J4K0U0_9EUKA</name>
<dbReference type="InterPro" id="IPR041679">
    <property type="entry name" value="DNA2/NAM7-like_C"/>
</dbReference>
<evidence type="ECO:0000313" key="15">
    <source>
        <dbReference type="EMBL" id="OHT04991.1"/>
    </source>
</evidence>
<evidence type="ECO:0000256" key="6">
    <source>
        <dbReference type="ARBA" id="ARBA00022771"/>
    </source>
</evidence>
<dbReference type="EMBL" id="MLAK01000773">
    <property type="protein sequence ID" value="OHT04991.1"/>
    <property type="molecule type" value="Genomic_DNA"/>
</dbReference>
<gene>
    <name evidence="15" type="primary">UPF1</name>
    <name evidence="15" type="ORF">TRFO_27373</name>
</gene>
<organism evidence="15 16">
    <name type="scientific">Tritrichomonas foetus</name>
    <dbReference type="NCBI Taxonomy" id="1144522"/>
    <lineage>
        <taxon>Eukaryota</taxon>
        <taxon>Metamonada</taxon>
        <taxon>Parabasalia</taxon>
        <taxon>Tritrichomonadida</taxon>
        <taxon>Tritrichomonadidae</taxon>
        <taxon>Tritrichomonas</taxon>
    </lineage>
</organism>
<dbReference type="Proteomes" id="UP000179807">
    <property type="component" value="Unassembled WGS sequence"/>
</dbReference>
<dbReference type="OrthoDB" id="6513042at2759"/>
<evidence type="ECO:0000259" key="14">
    <source>
        <dbReference type="PROSITE" id="PS51997"/>
    </source>
</evidence>